<gene>
    <name evidence="2" type="ORF">B7H23_09100</name>
</gene>
<protein>
    <submittedName>
        <fullName evidence="2">Uncharacterized protein</fullName>
    </submittedName>
</protein>
<evidence type="ECO:0000313" key="3">
    <source>
        <dbReference type="Proteomes" id="UP000215405"/>
    </source>
</evidence>
<keyword evidence="1" id="KW-0732">Signal</keyword>
<feature type="chain" id="PRO_5012240666" evidence="1">
    <location>
        <begin position="32"/>
        <end position="161"/>
    </location>
</feature>
<dbReference type="Proteomes" id="UP000215405">
    <property type="component" value="Unassembled WGS sequence"/>
</dbReference>
<evidence type="ECO:0000313" key="2">
    <source>
        <dbReference type="EMBL" id="OXT00298.1"/>
    </source>
</evidence>
<sequence>MNVILPIRPARRCRIALAVLALAAFTLPAVADTLTYRNDRFGTTIRFPTDLFDTLTPPANGDGQTFLGPDEAELIVYGSRSDDYRDLAAQARQQLEEITLDRVTRDWFAISGFDENGNVFYQRTERGAGGVLHTAILRYPTSQKPVIDPQVGRIMRTLTGP</sequence>
<comment type="caution">
    <text evidence="2">The sequence shown here is derived from an EMBL/GenBank/DDBJ whole genome shotgun (WGS) entry which is preliminary data.</text>
</comment>
<name>A0A231UWI2_9HYPH</name>
<evidence type="ECO:0000256" key="1">
    <source>
        <dbReference type="SAM" id="SignalP"/>
    </source>
</evidence>
<keyword evidence="3" id="KW-1185">Reference proteome</keyword>
<organism evidence="2 3">
    <name type="scientific">Notoacmeibacter marinus</name>
    <dbReference type="NCBI Taxonomy" id="1876515"/>
    <lineage>
        <taxon>Bacteria</taxon>
        <taxon>Pseudomonadati</taxon>
        <taxon>Pseudomonadota</taxon>
        <taxon>Alphaproteobacteria</taxon>
        <taxon>Hyphomicrobiales</taxon>
        <taxon>Notoacmeibacteraceae</taxon>
        <taxon>Notoacmeibacter</taxon>
    </lineage>
</organism>
<feature type="signal peptide" evidence="1">
    <location>
        <begin position="1"/>
        <end position="31"/>
    </location>
</feature>
<accession>A0A231UWI2</accession>
<dbReference type="AlphaFoldDB" id="A0A231UWI2"/>
<dbReference type="RefSeq" id="WP_094077125.1">
    <property type="nucleotide sequence ID" value="NZ_NBYO01000002.1"/>
</dbReference>
<dbReference type="EMBL" id="NBYO01000002">
    <property type="protein sequence ID" value="OXT00298.1"/>
    <property type="molecule type" value="Genomic_DNA"/>
</dbReference>
<reference evidence="3" key="1">
    <citation type="journal article" date="2017" name="Int. J. Syst. Evol. Microbiol.">
        <title>Notoacmeibacter marinus gen. nov., sp. nov., isolated from the gut of a limpet and proposal of Notoacmeibacteraceae fam. nov. in the order Rhizobiales of the class Alphaproteobacteria.</title>
        <authorList>
            <person name="Huang Z."/>
            <person name="Guo F."/>
            <person name="Lai Q."/>
        </authorList>
    </citation>
    <scope>NUCLEOTIDE SEQUENCE [LARGE SCALE GENOMIC DNA]</scope>
    <source>
        <strain evidence="3">XMTR2A4</strain>
    </source>
</reference>
<proteinExistence type="predicted"/>